<dbReference type="GeneID" id="22890971"/>
<dbReference type="SUPFAM" id="SSF103473">
    <property type="entry name" value="MFS general substrate transporter"/>
    <property type="match status" value="1"/>
</dbReference>
<evidence type="ECO:0000256" key="1">
    <source>
        <dbReference type="ARBA" id="ARBA00004141"/>
    </source>
</evidence>
<organism evidence="7 8">
    <name type="scientific">Arthrobotrys oligospora (strain ATCC 24927 / CBS 115.81 / DSM 1491)</name>
    <name type="common">Nematode-trapping fungus</name>
    <name type="synonym">Didymozoophaga oligospora</name>
    <dbReference type="NCBI Taxonomy" id="756982"/>
    <lineage>
        <taxon>Eukaryota</taxon>
        <taxon>Fungi</taxon>
        <taxon>Dikarya</taxon>
        <taxon>Ascomycota</taxon>
        <taxon>Pezizomycotina</taxon>
        <taxon>Orbiliomycetes</taxon>
        <taxon>Orbiliales</taxon>
        <taxon>Orbiliaceae</taxon>
        <taxon>Orbilia</taxon>
        <taxon>Orbilia oligospora</taxon>
    </lineage>
</organism>
<dbReference type="GO" id="GO:0005886">
    <property type="term" value="C:plasma membrane"/>
    <property type="evidence" value="ECO:0007669"/>
    <property type="project" value="TreeGrafter"/>
</dbReference>
<dbReference type="STRING" id="756982.G1X599"/>
<reference evidence="7 8" key="1">
    <citation type="journal article" date="2011" name="PLoS Pathog.">
        <title>Genomic and proteomic analyses of the fungus Arthrobotrys oligospora provide insights into nematode-trap formation.</title>
        <authorList>
            <person name="Yang J."/>
            <person name="Wang L."/>
            <person name="Ji X."/>
            <person name="Feng Y."/>
            <person name="Li X."/>
            <person name="Zou C."/>
            <person name="Xu J."/>
            <person name="Ren Y."/>
            <person name="Mi Q."/>
            <person name="Wu J."/>
            <person name="Liu S."/>
            <person name="Liu Y."/>
            <person name="Huang X."/>
            <person name="Wang H."/>
            <person name="Niu X."/>
            <person name="Li J."/>
            <person name="Liang L."/>
            <person name="Luo Y."/>
            <person name="Ji K."/>
            <person name="Zhou W."/>
            <person name="Yu Z."/>
            <person name="Li G."/>
            <person name="Liu Y."/>
            <person name="Li L."/>
            <person name="Qiao M."/>
            <person name="Feng L."/>
            <person name="Zhang K.-Q."/>
        </authorList>
    </citation>
    <scope>NUCLEOTIDE SEQUENCE [LARGE SCALE GENOMIC DNA]</scope>
    <source>
        <strain evidence="8">ATCC 24927 / CBS 115.81 / DSM 1491</strain>
    </source>
</reference>
<comment type="caution">
    <text evidence="7">The sequence shown here is derived from an EMBL/GenBank/DDBJ whole genome shotgun (WGS) entry which is preliminary data.</text>
</comment>
<evidence type="ECO:0000256" key="2">
    <source>
        <dbReference type="ARBA" id="ARBA00022448"/>
    </source>
</evidence>
<evidence type="ECO:0000313" key="8">
    <source>
        <dbReference type="Proteomes" id="UP000008784"/>
    </source>
</evidence>
<dbReference type="GO" id="GO:0022857">
    <property type="term" value="F:transmembrane transporter activity"/>
    <property type="evidence" value="ECO:0007669"/>
    <property type="project" value="TreeGrafter"/>
</dbReference>
<dbReference type="RefSeq" id="XP_011119661.1">
    <property type="nucleotide sequence ID" value="XM_011121359.1"/>
</dbReference>
<dbReference type="HOGENOM" id="CLU_2291028_0_0_1"/>
<dbReference type="OrthoDB" id="2441642at2759"/>
<dbReference type="InterPro" id="IPR036259">
    <property type="entry name" value="MFS_trans_sf"/>
</dbReference>
<dbReference type="InParanoid" id="G1X599"/>
<name>G1X599_ARTOA</name>
<sequence>MNKIISVFLVDLYPTAPATATASGNLCRCMFGAISTSFIEIMITKLGVGWTFTIWGTACCICFPLLMIERRWGYKWRLARFEDLVKKKEQERPQNEASTTA</sequence>
<keyword evidence="5 6" id="KW-0472">Membrane</keyword>
<gene>
    <name evidence="7" type="ORF">AOL_s00054g43</name>
</gene>
<proteinExistence type="predicted"/>
<dbReference type="AlphaFoldDB" id="G1X599"/>
<evidence type="ECO:0000313" key="7">
    <source>
        <dbReference type="EMBL" id="EGX51644.1"/>
    </source>
</evidence>
<evidence type="ECO:0008006" key="9">
    <source>
        <dbReference type="Google" id="ProtNLM"/>
    </source>
</evidence>
<keyword evidence="2" id="KW-0813">Transport</keyword>
<evidence type="ECO:0000256" key="4">
    <source>
        <dbReference type="ARBA" id="ARBA00022989"/>
    </source>
</evidence>
<evidence type="ECO:0000256" key="6">
    <source>
        <dbReference type="SAM" id="Phobius"/>
    </source>
</evidence>
<dbReference type="PANTHER" id="PTHR23502">
    <property type="entry name" value="MAJOR FACILITATOR SUPERFAMILY"/>
    <property type="match status" value="1"/>
</dbReference>
<evidence type="ECO:0000256" key="3">
    <source>
        <dbReference type="ARBA" id="ARBA00022692"/>
    </source>
</evidence>
<dbReference type="EMBL" id="ADOT01000083">
    <property type="protein sequence ID" value="EGX51644.1"/>
    <property type="molecule type" value="Genomic_DNA"/>
</dbReference>
<protein>
    <recommendedName>
        <fullName evidence="9">Major facilitator superfamily (MFS) profile domain-containing protein</fullName>
    </recommendedName>
</protein>
<accession>G1X599</accession>
<keyword evidence="3 6" id="KW-0812">Transmembrane</keyword>
<dbReference type="Proteomes" id="UP000008784">
    <property type="component" value="Unassembled WGS sequence"/>
</dbReference>
<evidence type="ECO:0000256" key="5">
    <source>
        <dbReference type="ARBA" id="ARBA00023136"/>
    </source>
</evidence>
<feature type="transmembrane region" description="Helical" evidence="6">
    <location>
        <begin position="47"/>
        <end position="68"/>
    </location>
</feature>
<keyword evidence="4 6" id="KW-1133">Transmembrane helix</keyword>
<dbReference type="PANTHER" id="PTHR23502:SF51">
    <property type="entry name" value="QUINIDINE RESISTANCE PROTEIN 1-RELATED"/>
    <property type="match status" value="1"/>
</dbReference>
<comment type="subcellular location">
    <subcellularLocation>
        <location evidence="1">Membrane</location>
        <topology evidence="1">Multi-pass membrane protein</topology>
    </subcellularLocation>
</comment>
<keyword evidence="8" id="KW-1185">Reference proteome</keyword>
<dbReference type="Gene3D" id="1.20.1250.20">
    <property type="entry name" value="MFS general substrate transporter like domains"/>
    <property type="match status" value="1"/>
</dbReference>